<keyword evidence="4" id="KW-1185">Reference proteome</keyword>
<feature type="domain" description="SnoaL-like" evidence="2">
    <location>
        <begin position="171"/>
        <end position="272"/>
    </location>
</feature>
<feature type="region of interest" description="Disordered" evidence="1">
    <location>
        <begin position="137"/>
        <end position="162"/>
    </location>
</feature>
<evidence type="ECO:0000259" key="2">
    <source>
        <dbReference type="Pfam" id="PF12680"/>
    </source>
</evidence>
<dbReference type="GO" id="GO:0016853">
    <property type="term" value="F:isomerase activity"/>
    <property type="evidence" value="ECO:0007669"/>
    <property type="project" value="UniProtKB-KW"/>
</dbReference>
<feature type="domain" description="SnoaL-like" evidence="2">
    <location>
        <begin position="11"/>
        <end position="105"/>
    </location>
</feature>
<reference evidence="3 4" key="1">
    <citation type="submission" date="2019-03" db="EMBL/GenBank/DDBJ databases">
        <title>Genomic Encyclopedia of Archaeal and Bacterial Type Strains, Phase II (KMG-II): from individual species to whole genera.</title>
        <authorList>
            <person name="Goeker M."/>
        </authorList>
    </citation>
    <scope>NUCLEOTIDE SEQUENCE [LARGE SCALE GENOMIC DNA]</scope>
    <source>
        <strain evidence="3 4">DSM 45499</strain>
    </source>
</reference>
<dbReference type="InterPro" id="IPR032710">
    <property type="entry name" value="NTF2-like_dom_sf"/>
</dbReference>
<keyword evidence="3" id="KW-0413">Isomerase</keyword>
<sequence>MAGTPSDVVGELMDRVGEGRWTELAGLYAEDALVEHPLRRTWVAGRTAIGQRFAALGKAALKSYDVVLHATTDPEVVVAEYGTRGPGFTAATVQVVRVRDGLITHSRDYHDHLRMAVARGDVDELAERIAKGVAEESFGATPATAPPARPVAPGPPVSEPQEGSRCAVLIRLLDSISAPNPASRADLYADDAYVTHPFHPTAPALTGREELRQHFARGGGEGLRPRNVVFHEGVDPELIIAEFEYVGTAGTGNPVLATNVFVTRVRAGLIVESRDYADHVALAVATGQLPALVEATRSVMGQA</sequence>
<feature type="compositionally biased region" description="Pro residues" evidence="1">
    <location>
        <begin position="144"/>
        <end position="158"/>
    </location>
</feature>
<dbReference type="SUPFAM" id="SSF54427">
    <property type="entry name" value="NTF2-like"/>
    <property type="match status" value="2"/>
</dbReference>
<dbReference type="RefSeq" id="WP_133905819.1">
    <property type="nucleotide sequence ID" value="NZ_SOCP01000011.1"/>
</dbReference>
<dbReference type="Pfam" id="PF12680">
    <property type="entry name" value="SnoaL_2"/>
    <property type="match status" value="2"/>
</dbReference>
<proteinExistence type="predicted"/>
<dbReference type="CDD" id="cd00531">
    <property type="entry name" value="NTF2_like"/>
    <property type="match status" value="1"/>
</dbReference>
<dbReference type="Gene3D" id="3.10.450.50">
    <property type="match status" value="2"/>
</dbReference>
<dbReference type="AlphaFoldDB" id="A0A4R7VB38"/>
<dbReference type="EMBL" id="SOCP01000011">
    <property type="protein sequence ID" value="TDV46157.1"/>
    <property type="molecule type" value="Genomic_DNA"/>
</dbReference>
<gene>
    <name evidence="3" type="ORF">CLV71_111115</name>
</gene>
<dbReference type="OrthoDB" id="3681559at2"/>
<evidence type="ECO:0000313" key="4">
    <source>
        <dbReference type="Proteomes" id="UP000294927"/>
    </source>
</evidence>
<name>A0A4R7VB38_9PSEU</name>
<organism evidence="3 4">
    <name type="scientific">Actinophytocola oryzae</name>
    <dbReference type="NCBI Taxonomy" id="502181"/>
    <lineage>
        <taxon>Bacteria</taxon>
        <taxon>Bacillati</taxon>
        <taxon>Actinomycetota</taxon>
        <taxon>Actinomycetes</taxon>
        <taxon>Pseudonocardiales</taxon>
        <taxon>Pseudonocardiaceae</taxon>
    </lineage>
</organism>
<evidence type="ECO:0000256" key="1">
    <source>
        <dbReference type="SAM" id="MobiDB-lite"/>
    </source>
</evidence>
<dbReference type="InterPro" id="IPR037401">
    <property type="entry name" value="SnoaL-like"/>
</dbReference>
<accession>A0A4R7VB38</accession>
<dbReference type="Proteomes" id="UP000294927">
    <property type="component" value="Unassembled WGS sequence"/>
</dbReference>
<protein>
    <submittedName>
        <fullName evidence="3">Ketosteroid isomerase-like protein</fullName>
    </submittedName>
</protein>
<evidence type="ECO:0000313" key="3">
    <source>
        <dbReference type="EMBL" id="TDV46157.1"/>
    </source>
</evidence>
<comment type="caution">
    <text evidence="3">The sequence shown here is derived from an EMBL/GenBank/DDBJ whole genome shotgun (WGS) entry which is preliminary data.</text>
</comment>